<sequence>MKKIILIAALVINATLARAQWTTASTAGNYSLPTGNAGIGTTAPATKLHVLVYNDGLNITTGLQNQSSNQNGGTAVGIGFLNECCGSWWKAAIVHERTNAYGVGSLKFLVSGTTDASTVSLADTKMTILPSGNVGIGTTGPDQKLTVNGTIHSTQVKVDLNMPAPDYVFNTDYNLINLNELKNYVAKYHHLPEIPSAAQMAKNGIDLGDMNTILLKKVEELTLYLIEKEQQIKEIKETQQNENQKLQEQLKIMQDQLRNIISKKTKYLKKKRFTRR</sequence>
<protein>
    <submittedName>
        <fullName evidence="3">Uncharacterized protein</fullName>
    </submittedName>
</protein>
<comment type="caution">
    <text evidence="3">The sequence shown here is derived from an EMBL/GenBank/DDBJ whole genome shotgun (WGS) entry which is preliminary data.</text>
</comment>
<evidence type="ECO:0000256" key="1">
    <source>
        <dbReference type="SAM" id="Coils"/>
    </source>
</evidence>
<dbReference type="AlphaFoldDB" id="A0A495J6V6"/>
<gene>
    <name evidence="3" type="ORF">BDD43_3963</name>
</gene>
<keyword evidence="1" id="KW-0175">Coiled coil</keyword>
<feature type="signal peptide" evidence="2">
    <location>
        <begin position="1"/>
        <end position="19"/>
    </location>
</feature>
<organism evidence="3 4">
    <name type="scientific">Mucilaginibacter gracilis</name>
    <dbReference type="NCBI Taxonomy" id="423350"/>
    <lineage>
        <taxon>Bacteria</taxon>
        <taxon>Pseudomonadati</taxon>
        <taxon>Bacteroidota</taxon>
        <taxon>Sphingobacteriia</taxon>
        <taxon>Sphingobacteriales</taxon>
        <taxon>Sphingobacteriaceae</taxon>
        <taxon>Mucilaginibacter</taxon>
    </lineage>
</organism>
<feature type="coiled-coil region" evidence="1">
    <location>
        <begin position="218"/>
        <end position="263"/>
    </location>
</feature>
<reference evidence="3 4" key="1">
    <citation type="submission" date="2018-10" db="EMBL/GenBank/DDBJ databases">
        <title>Genomic Encyclopedia of Archaeal and Bacterial Type Strains, Phase II (KMG-II): from individual species to whole genera.</title>
        <authorList>
            <person name="Goeker M."/>
        </authorList>
    </citation>
    <scope>NUCLEOTIDE SEQUENCE [LARGE SCALE GENOMIC DNA]</scope>
    <source>
        <strain evidence="3 4">DSM 18602</strain>
    </source>
</reference>
<dbReference type="OrthoDB" id="657976at2"/>
<keyword evidence="4" id="KW-1185">Reference proteome</keyword>
<dbReference type="EMBL" id="RBKU01000001">
    <property type="protein sequence ID" value="RKR83749.1"/>
    <property type="molecule type" value="Genomic_DNA"/>
</dbReference>
<dbReference type="RefSeq" id="WP_121199212.1">
    <property type="nucleotide sequence ID" value="NZ_RBKU01000001.1"/>
</dbReference>
<accession>A0A495J6V6</accession>
<evidence type="ECO:0000313" key="4">
    <source>
        <dbReference type="Proteomes" id="UP000268007"/>
    </source>
</evidence>
<evidence type="ECO:0000313" key="3">
    <source>
        <dbReference type="EMBL" id="RKR83749.1"/>
    </source>
</evidence>
<feature type="chain" id="PRO_5019749112" evidence="2">
    <location>
        <begin position="20"/>
        <end position="276"/>
    </location>
</feature>
<name>A0A495J6V6_9SPHI</name>
<proteinExistence type="predicted"/>
<dbReference type="Proteomes" id="UP000268007">
    <property type="component" value="Unassembled WGS sequence"/>
</dbReference>
<keyword evidence="2" id="KW-0732">Signal</keyword>
<evidence type="ECO:0000256" key="2">
    <source>
        <dbReference type="SAM" id="SignalP"/>
    </source>
</evidence>